<name>A0A0V1K2K9_TRIPS</name>
<dbReference type="Proteomes" id="UP000054826">
    <property type="component" value="Unassembled WGS sequence"/>
</dbReference>
<dbReference type="EMBL" id="JYDV01000020">
    <property type="protein sequence ID" value="KRZ41435.1"/>
    <property type="molecule type" value="Genomic_DNA"/>
</dbReference>
<feature type="region of interest" description="Disordered" evidence="1">
    <location>
        <begin position="453"/>
        <end position="526"/>
    </location>
</feature>
<evidence type="ECO:0000313" key="3">
    <source>
        <dbReference type="Proteomes" id="UP000054826"/>
    </source>
</evidence>
<sequence length="883" mass="99340">MRFTCRCLNVYVDAMVDRPVEGGLETVEQLLAEHDTLPEIRDHLGDQGRLYFRFRIREKGLELLLVVSTRGLSAARSSCLTTFSFSCQSVAMVEVDTWAKLPQKLQLTYQIVTTCRDTIRATHVDRLAGFDFVEPRLCMMMFAFRNWAEGAALQLYLVLAYSLWNNNNNNDRNIRPRLTASPEPWIRVDLDQCHHHLSQCERLPGFVRTEQLRAHWCRYHCILCRLTFFVNAQHVPHEILMPNDMLADLRSSNSFMGREGCCRLSYSFHLGKVAIRLAFFVFQTNGQYKHSSSDVTSLSTVLKPKHAEVAASSSILIFSLLLAWLMDDFSAGIVVIIYKECQITMVKQLNNYSEVFQVLLPEKREPCMSNTSSFEVELDTNYLVSLNDRQLQSFVSKYLGKLRDEMDERIKKFLKKEQKEYESNQKKVKVEKAWLLQLMAEFNQTESAAARVGKEHAQRYRSDAEQRQKVVEEEESENESENSDQNGSLNDASRRRRRSSSSNSSSSSSDESNNNNNNNNNNNDCQNDLLKSAILLANDGSGKKSAANNNNNNNNNNAAYSDDDEEVMAEEIVNISPVMVYPSGPSQRKMGPDVQVEYFENRGFFDPLSVIDSNRMNIDDEEEDGNTQNAGSPPFAVQLPSPPTPKICSAKGVANNPESLAHPKRKRHSGGTGKPPKLNSQNEDVTQDVICCVNEFDLLSSHYLAIDSPIPHAGAGGCGGADGRYSSKDIFANEYNNCTLRSSNATVARGRNATGVKINNNGMHKEDYNSGNENSGGNNVVDAMQLENIPNLADDSVVKLSTASSRANPVSEPIDIPGAGWRQDHAFLLFGQQDLHGQNQQRPQDLAASMNALARSLQHHDDPERMFGERPHRRRFRTYCGGY</sequence>
<protein>
    <submittedName>
        <fullName evidence="2">Uncharacterized protein</fullName>
    </submittedName>
</protein>
<evidence type="ECO:0000313" key="2">
    <source>
        <dbReference type="EMBL" id="KRZ41435.1"/>
    </source>
</evidence>
<feature type="region of interest" description="Disordered" evidence="1">
    <location>
        <begin position="541"/>
        <end position="560"/>
    </location>
</feature>
<dbReference type="PANTHER" id="PTHR16148:SF14">
    <property type="entry name" value="MYND-TYPE DOMAIN-CONTAINING PROTEIN"/>
    <property type="match status" value="1"/>
</dbReference>
<comment type="caution">
    <text evidence="2">The sequence shown here is derived from an EMBL/GenBank/DDBJ whole genome shotgun (WGS) entry which is preliminary data.</text>
</comment>
<feature type="compositionally biased region" description="Low complexity" evidence="1">
    <location>
        <begin position="500"/>
        <end position="523"/>
    </location>
</feature>
<dbReference type="AlphaFoldDB" id="A0A0V1K2K9"/>
<gene>
    <name evidence="2" type="ORF">T4C_7615</name>
</gene>
<accession>A0A0V1K2K9</accession>
<organism evidence="2 3">
    <name type="scientific">Trichinella pseudospiralis</name>
    <name type="common">Parasitic roundworm</name>
    <dbReference type="NCBI Taxonomy" id="6337"/>
    <lineage>
        <taxon>Eukaryota</taxon>
        <taxon>Metazoa</taxon>
        <taxon>Ecdysozoa</taxon>
        <taxon>Nematoda</taxon>
        <taxon>Enoplea</taxon>
        <taxon>Dorylaimia</taxon>
        <taxon>Trichinellida</taxon>
        <taxon>Trichinellidae</taxon>
        <taxon>Trichinella</taxon>
    </lineage>
</organism>
<feature type="compositionally biased region" description="Low complexity" evidence="1">
    <location>
        <begin position="546"/>
        <end position="559"/>
    </location>
</feature>
<reference evidence="2 3" key="1">
    <citation type="submission" date="2015-01" db="EMBL/GenBank/DDBJ databases">
        <title>Evolution of Trichinella species and genotypes.</title>
        <authorList>
            <person name="Korhonen P.K."/>
            <person name="Edoardo P."/>
            <person name="Giuseppe L.R."/>
            <person name="Gasser R.B."/>
        </authorList>
    </citation>
    <scope>NUCLEOTIDE SEQUENCE [LARGE SCALE GENOMIC DNA]</scope>
    <source>
        <strain evidence="2">ISS176</strain>
    </source>
</reference>
<feature type="compositionally biased region" description="Basic and acidic residues" evidence="1">
    <location>
        <begin position="453"/>
        <end position="471"/>
    </location>
</feature>
<evidence type="ECO:0000256" key="1">
    <source>
        <dbReference type="SAM" id="MobiDB-lite"/>
    </source>
</evidence>
<proteinExistence type="predicted"/>
<feature type="compositionally biased region" description="Acidic residues" evidence="1">
    <location>
        <begin position="472"/>
        <end position="482"/>
    </location>
</feature>
<feature type="region of interest" description="Disordered" evidence="1">
    <location>
        <begin position="619"/>
        <end position="682"/>
    </location>
</feature>
<dbReference type="PANTHER" id="PTHR16148">
    <property type="entry name" value="NF-KAPPA-B-REPRESSING FACTOR-RELATED"/>
    <property type="match status" value="1"/>
</dbReference>